<dbReference type="Proteomes" id="UP001459277">
    <property type="component" value="Unassembled WGS sequence"/>
</dbReference>
<dbReference type="InterPro" id="IPR008271">
    <property type="entry name" value="Ser/Thr_kinase_AS"/>
</dbReference>
<feature type="domain" description="Protein kinase" evidence="1">
    <location>
        <begin position="1"/>
        <end position="192"/>
    </location>
</feature>
<dbReference type="Pfam" id="PF00069">
    <property type="entry name" value="Pkinase"/>
    <property type="match status" value="1"/>
</dbReference>
<dbReference type="AlphaFoldDB" id="A0AAW2DEI2"/>
<accession>A0AAW2DEI2</accession>
<dbReference type="EMBL" id="JAZDWU010000003">
    <property type="protein sequence ID" value="KAL0009045.1"/>
    <property type="molecule type" value="Genomic_DNA"/>
</dbReference>
<protein>
    <recommendedName>
        <fullName evidence="1">Protein kinase domain-containing protein</fullName>
    </recommendedName>
</protein>
<evidence type="ECO:0000313" key="2">
    <source>
        <dbReference type="EMBL" id="KAL0009045.1"/>
    </source>
</evidence>
<evidence type="ECO:0000313" key="3">
    <source>
        <dbReference type="Proteomes" id="UP001459277"/>
    </source>
</evidence>
<keyword evidence="3" id="KW-1185">Reference proteome</keyword>
<dbReference type="PANTHER" id="PTHR48011:SF56">
    <property type="entry name" value="PROTEIN KINASE DOMAIN-CONTAINING PROTEIN"/>
    <property type="match status" value="1"/>
</dbReference>
<dbReference type="GO" id="GO:0007165">
    <property type="term" value="P:signal transduction"/>
    <property type="evidence" value="ECO:0007669"/>
    <property type="project" value="TreeGrafter"/>
</dbReference>
<evidence type="ECO:0000259" key="1">
    <source>
        <dbReference type="PROSITE" id="PS50011"/>
    </source>
</evidence>
<dbReference type="InterPro" id="IPR000719">
    <property type="entry name" value="Prot_kinase_dom"/>
</dbReference>
<sequence length="231" mass="25906">MKEKEVFDNVQGYPFVIHCFGEDSTVEDNGDMVYNLLLEYASGGSLRDLIHNSGGCGLPVSDVKRYTKCILKGLNHIHGCGYVHCDIKPENVLLVNVSASATDGAHFVAKIVDLGLAKRSWQRKKLRMDLRGTALGKEFNKRDLFNLIADKCELPEIPTGISSQAKDFLKACLVKKYMNRFTVEKLMDHPFLDGLGDEELPVVSCVSGTDEVDYEVFWFSEDYEFVVLLVI</sequence>
<dbReference type="Gene3D" id="1.10.510.10">
    <property type="entry name" value="Transferase(Phosphotransferase) domain 1"/>
    <property type="match status" value="2"/>
</dbReference>
<proteinExistence type="predicted"/>
<dbReference type="GO" id="GO:0005524">
    <property type="term" value="F:ATP binding"/>
    <property type="evidence" value="ECO:0007669"/>
    <property type="project" value="InterPro"/>
</dbReference>
<comment type="caution">
    <text evidence="2">The sequence shown here is derived from an EMBL/GenBank/DDBJ whole genome shotgun (WGS) entry which is preliminary data.</text>
</comment>
<dbReference type="SMART" id="SM00220">
    <property type="entry name" value="S_TKc"/>
    <property type="match status" value="1"/>
</dbReference>
<reference evidence="2 3" key="1">
    <citation type="submission" date="2024-01" db="EMBL/GenBank/DDBJ databases">
        <title>A telomere-to-telomere, gap-free genome of sweet tea (Lithocarpus litseifolius).</title>
        <authorList>
            <person name="Zhou J."/>
        </authorList>
    </citation>
    <scope>NUCLEOTIDE SEQUENCE [LARGE SCALE GENOMIC DNA]</scope>
    <source>
        <strain evidence="2">Zhou-2022a</strain>
        <tissue evidence="2">Leaf</tissue>
    </source>
</reference>
<dbReference type="PANTHER" id="PTHR48011">
    <property type="entry name" value="CCR4-NOT TRANSCRIPTIONAL COMPLEX SUBUNIT CAF120-RELATED"/>
    <property type="match status" value="1"/>
</dbReference>
<dbReference type="PROSITE" id="PS50011">
    <property type="entry name" value="PROTEIN_KINASE_DOM"/>
    <property type="match status" value="1"/>
</dbReference>
<dbReference type="SUPFAM" id="SSF56112">
    <property type="entry name" value="Protein kinase-like (PK-like)"/>
    <property type="match status" value="1"/>
</dbReference>
<dbReference type="GO" id="GO:0004672">
    <property type="term" value="F:protein kinase activity"/>
    <property type="evidence" value="ECO:0007669"/>
    <property type="project" value="InterPro"/>
</dbReference>
<dbReference type="InterPro" id="IPR052751">
    <property type="entry name" value="Plant_MAPKKK"/>
</dbReference>
<gene>
    <name evidence="2" type="ORF">SO802_010547</name>
</gene>
<dbReference type="PROSITE" id="PS00108">
    <property type="entry name" value="PROTEIN_KINASE_ST"/>
    <property type="match status" value="1"/>
</dbReference>
<dbReference type="InterPro" id="IPR011009">
    <property type="entry name" value="Kinase-like_dom_sf"/>
</dbReference>
<organism evidence="2 3">
    <name type="scientific">Lithocarpus litseifolius</name>
    <dbReference type="NCBI Taxonomy" id="425828"/>
    <lineage>
        <taxon>Eukaryota</taxon>
        <taxon>Viridiplantae</taxon>
        <taxon>Streptophyta</taxon>
        <taxon>Embryophyta</taxon>
        <taxon>Tracheophyta</taxon>
        <taxon>Spermatophyta</taxon>
        <taxon>Magnoliopsida</taxon>
        <taxon>eudicotyledons</taxon>
        <taxon>Gunneridae</taxon>
        <taxon>Pentapetalae</taxon>
        <taxon>rosids</taxon>
        <taxon>fabids</taxon>
        <taxon>Fagales</taxon>
        <taxon>Fagaceae</taxon>
        <taxon>Lithocarpus</taxon>
    </lineage>
</organism>
<name>A0AAW2DEI2_9ROSI</name>